<organism evidence="9 10">
    <name type="scientific">Zostera marina</name>
    <name type="common">Eelgrass</name>
    <dbReference type="NCBI Taxonomy" id="29655"/>
    <lineage>
        <taxon>Eukaryota</taxon>
        <taxon>Viridiplantae</taxon>
        <taxon>Streptophyta</taxon>
        <taxon>Embryophyta</taxon>
        <taxon>Tracheophyta</taxon>
        <taxon>Spermatophyta</taxon>
        <taxon>Magnoliopsida</taxon>
        <taxon>Liliopsida</taxon>
        <taxon>Zosteraceae</taxon>
        <taxon>Zostera</taxon>
    </lineage>
</organism>
<keyword evidence="2 7" id="KW-0812">Transmembrane</keyword>
<feature type="transmembrane region" description="Helical" evidence="7">
    <location>
        <begin position="149"/>
        <end position="171"/>
    </location>
</feature>
<reference evidence="10" key="1">
    <citation type="journal article" date="2016" name="Nature">
        <title>The genome of the seagrass Zostera marina reveals angiosperm adaptation to the sea.</title>
        <authorList>
            <person name="Olsen J.L."/>
            <person name="Rouze P."/>
            <person name="Verhelst B."/>
            <person name="Lin Y.-C."/>
            <person name="Bayer T."/>
            <person name="Collen J."/>
            <person name="Dattolo E."/>
            <person name="De Paoli E."/>
            <person name="Dittami S."/>
            <person name="Maumus F."/>
            <person name="Michel G."/>
            <person name="Kersting A."/>
            <person name="Lauritano C."/>
            <person name="Lohaus R."/>
            <person name="Toepel M."/>
            <person name="Tonon T."/>
            <person name="Vanneste K."/>
            <person name="Amirebrahimi M."/>
            <person name="Brakel J."/>
            <person name="Bostroem C."/>
            <person name="Chovatia M."/>
            <person name="Grimwood J."/>
            <person name="Jenkins J.W."/>
            <person name="Jueterbock A."/>
            <person name="Mraz A."/>
            <person name="Stam W.T."/>
            <person name="Tice H."/>
            <person name="Bornberg-Bauer E."/>
            <person name="Green P.J."/>
            <person name="Pearson G.A."/>
            <person name="Procaccini G."/>
            <person name="Duarte C.M."/>
            <person name="Schmutz J."/>
            <person name="Reusch T.B.H."/>
            <person name="Van de Peer Y."/>
        </authorList>
    </citation>
    <scope>NUCLEOTIDE SEQUENCE [LARGE SCALE GENOMIC DNA]</scope>
    <source>
        <strain evidence="10">cv. Finnish</strain>
    </source>
</reference>
<accession>A0A0K9NT55</accession>
<dbReference type="Pfam" id="PF13962">
    <property type="entry name" value="PGG"/>
    <property type="match status" value="1"/>
</dbReference>
<keyword evidence="5" id="KW-0040">ANK repeat</keyword>
<keyword evidence="4 7" id="KW-1133">Transmembrane helix</keyword>
<dbReference type="GO" id="GO:0016020">
    <property type="term" value="C:membrane"/>
    <property type="evidence" value="ECO:0007669"/>
    <property type="project" value="UniProtKB-SubCell"/>
</dbReference>
<dbReference type="AlphaFoldDB" id="A0A0K9NT55"/>
<feature type="transmembrane region" description="Helical" evidence="7">
    <location>
        <begin position="122"/>
        <end position="143"/>
    </location>
</feature>
<evidence type="ECO:0000256" key="2">
    <source>
        <dbReference type="ARBA" id="ARBA00022692"/>
    </source>
</evidence>
<evidence type="ECO:0000313" key="10">
    <source>
        <dbReference type="Proteomes" id="UP000036987"/>
    </source>
</evidence>
<gene>
    <name evidence="9" type="ORF">ZOSMA_630G00010</name>
</gene>
<evidence type="ECO:0000256" key="7">
    <source>
        <dbReference type="SAM" id="Phobius"/>
    </source>
</evidence>
<evidence type="ECO:0000256" key="6">
    <source>
        <dbReference type="ARBA" id="ARBA00023136"/>
    </source>
</evidence>
<evidence type="ECO:0000256" key="3">
    <source>
        <dbReference type="ARBA" id="ARBA00022737"/>
    </source>
</evidence>
<evidence type="ECO:0000256" key="5">
    <source>
        <dbReference type="ARBA" id="ARBA00023043"/>
    </source>
</evidence>
<evidence type="ECO:0000313" key="9">
    <source>
        <dbReference type="EMBL" id="KMZ59969.1"/>
    </source>
</evidence>
<comment type="caution">
    <text evidence="9">The sequence shown here is derived from an EMBL/GenBank/DDBJ whole genome shotgun (WGS) entry which is preliminary data.</text>
</comment>
<feature type="domain" description="PGG" evidence="8">
    <location>
        <begin position="39"/>
        <end position="142"/>
    </location>
</feature>
<dbReference type="OrthoDB" id="10040922at2759"/>
<dbReference type="InterPro" id="IPR026961">
    <property type="entry name" value="PGG_dom"/>
</dbReference>
<proteinExistence type="predicted"/>
<dbReference type="Proteomes" id="UP000036987">
    <property type="component" value="Unassembled WGS sequence"/>
</dbReference>
<keyword evidence="6 7" id="KW-0472">Membrane</keyword>
<dbReference type="STRING" id="29655.A0A0K9NT55"/>
<keyword evidence="3" id="KW-0677">Repeat</keyword>
<evidence type="ECO:0000256" key="1">
    <source>
        <dbReference type="ARBA" id="ARBA00004141"/>
    </source>
</evidence>
<keyword evidence="10" id="KW-1185">Reference proteome</keyword>
<comment type="subcellular location">
    <subcellularLocation>
        <location evidence="1">Membrane</location>
        <topology evidence="1">Multi-pass membrane protein</topology>
    </subcellularLocation>
</comment>
<evidence type="ECO:0000259" key="8">
    <source>
        <dbReference type="Pfam" id="PF13962"/>
    </source>
</evidence>
<dbReference type="PANTHER" id="PTHR24186:SF50">
    <property type="entry name" value="ANKYRIN REPEAT-CONTAINING PROTEIN ITN1-LIKE ISOFORM X1"/>
    <property type="match status" value="1"/>
</dbReference>
<name>A0A0K9NT55_ZOSMR</name>
<evidence type="ECO:0000256" key="4">
    <source>
        <dbReference type="ARBA" id="ARBA00022989"/>
    </source>
</evidence>
<sequence length="263" mass="28814">MVKELVDSRAEFSARRLDLISESSSVRNSNDHEIRNGSNDNLIAVAVLIFTLSFAAGFTLPGGYISDSSDPNNGAAVLTDLMIFKMFLVSNTMALVLSLVETYCLIQDGFVEKYENVLNVKLLLRFFITMIMIAFGTGTYAVISPDSKWLAINVLCMSIIVLFMLIHAMLFTKDSKWPAIASSAALAIAVHGLQSRGTRDCSSNGHPASVEHPLSDRDCTSERTAITLRNSQLQFRRTCNREFRSARNCSPADCSSVGVIAVL</sequence>
<protein>
    <recommendedName>
        <fullName evidence="8">PGG domain-containing protein</fullName>
    </recommendedName>
</protein>
<dbReference type="EMBL" id="LFYR01001681">
    <property type="protein sequence ID" value="KMZ59969.1"/>
    <property type="molecule type" value="Genomic_DNA"/>
</dbReference>
<feature type="transmembrane region" description="Helical" evidence="7">
    <location>
        <begin position="42"/>
        <end position="61"/>
    </location>
</feature>
<dbReference type="PANTHER" id="PTHR24186">
    <property type="entry name" value="PROTEIN PHOSPHATASE 1 REGULATORY SUBUNIT"/>
    <property type="match status" value="1"/>
</dbReference>
<feature type="transmembrane region" description="Helical" evidence="7">
    <location>
        <begin position="81"/>
        <end position="101"/>
    </location>
</feature>